<comment type="caution">
    <text evidence="2">The sequence shown here is derived from an EMBL/GenBank/DDBJ whole genome shotgun (WGS) entry which is preliminary data.</text>
</comment>
<dbReference type="SUPFAM" id="SSF54427">
    <property type="entry name" value="NTF2-like"/>
    <property type="match status" value="1"/>
</dbReference>
<dbReference type="InterPro" id="IPR027843">
    <property type="entry name" value="DUF4440"/>
</dbReference>
<evidence type="ECO:0000259" key="1">
    <source>
        <dbReference type="Pfam" id="PF14534"/>
    </source>
</evidence>
<sequence>MNEHLKAMPRLEEVLEDLRQLEPIFHRPESGAGPADGERITEPGFWEIGASGQRYSRDDVLEVLRQRVAHPPHESLAADDFACHPLSPSLYLLSYRLRQDERITRRTTLWRRTVEGWKAVYHQGTPVAHP</sequence>
<accession>A0ABW8JWQ6</accession>
<protein>
    <submittedName>
        <fullName evidence="2">DUF4440 domain-containing protein</fullName>
    </submittedName>
</protein>
<organism evidence="2 3">
    <name type="scientific">Dyella ginsengisoli</name>
    <dbReference type="NCBI Taxonomy" id="363848"/>
    <lineage>
        <taxon>Bacteria</taxon>
        <taxon>Pseudomonadati</taxon>
        <taxon>Pseudomonadota</taxon>
        <taxon>Gammaproteobacteria</taxon>
        <taxon>Lysobacterales</taxon>
        <taxon>Rhodanobacteraceae</taxon>
        <taxon>Dyella</taxon>
    </lineage>
</organism>
<dbReference type="InterPro" id="IPR032710">
    <property type="entry name" value="NTF2-like_dom_sf"/>
</dbReference>
<name>A0ABW8JWQ6_9GAMM</name>
<dbReference type="Pfam" id="PF14534">
    <property type="entry name" value="DUF4440"/>
    <property type="match status" value="1"/>
</dbReference>
<keyword evidence="3" id="KW-1185">Reference proteome</keyword>
<reference evidence="2 3" key="1">
    <citation type="submission" date="2020-10" db="EMBL/GenBank/DDBJ databases">
        <title>Phylogeny of dyella-like bacteria.</title>
        <authorList>
            <person name="Fu J."/>
        </authorList>
    </citation>
    <scope>NUCLEOTIDE SEQUENCE [LARGE SCALE GENOMIC DNA]</scope>
    <source>
        <strain evidence="2 3">Gsoil3046</strain>
    </source>
</reference>
<evidence type="ECO:0000313" key="3">
    <source>
        <dbReference type="Proteomes" id="UP001620460"/>
    </source>
</evidence>
<feature type="domain" description="DUF4440" evidence="1">
    <location>
        <begin position="38"/>
        <end position="118"/>
    </location>
</feature>
<dbReference type="EMBL" id="JADIKM010000005">
    <property type="protein sequence ID" value="MFK2905597.1"/>
    <property type="molecule type" value="Genomic_DNA"/>
</dbReference>
<evidence type="ECO:0000313" key="2">
    <source>
        <dbReference type="EMBL" id="MFK2905597.1"/>
    </source>
</evidence>
<dbReference type="Proteomes" id="UP001620460">
    <property type="component" value="Unassembled WGS sequence"/>
</dbReference>
<gene>
    <name evidence="2" type="ORF">ISP17_16680</name>
</gene>
<dbReference type="RefSeq" id="WP_404635149.1">
    <property type="nucleotide sequence ID" value="NZ_JADIKM010000005.1"/>
</dbReference>
<proteinExistence type="predicted"/>
<dbReference type="Gene3D" id="3.10.450.50">
    <property type="match status" value="1"/>
</dbReference>